<dbReference type="EMBL" id="JAIPUX010001232">
    <property type="protein sequence ID" value="KAH0625061.1"/>
    <property type="molecule type" value="Genomic_DNA"/>
</dbReference>
<keyword evidence="2" id="KW-0732">Signal</keyword>
<gene>
    <name evidence="3" type="ORF">JD844_033116</name>
</gene>
<protein>
    <recommendedName>
        <fullName evidence="5">Klotho beta</fullName>
    </recommendedName>
</protein>
<dbReference type="PANTHER" id="PTHR10353:SF10">
    <property type="entry name" value="KLOTHO"/>
    <property type="match status" value="1"/>
</dbReference>
<keyword evidence="4" id="KW-1185">Reference proteome</keyword>
<comment type="caution">
    <text evidence="3">The sequence shown here is derived from an EMBL/GenBank/DDBJ whole genome shotgun (WGS) entry which is preliminary data.</text>
</comment>
<evidence type="ECO:0000313" key="3">
    <source>
        <dbReference type="EMBL" id="KAH0625061.1"/>
    </source>
</evidence>
<accession>A0ABQ7T6Q7</accession>
<dbReference type="Proteomes" id="UP000826234">
    <property type="component" value="Unassembled WGS sequence"/>
</dbReference>
<name>A0ABQ7T6Q7_PHRPL</name>
<proteinExistence type="inferred from homology"/>
<dbReference type="PANTHER" id="PTHR10353">
    <property type="entry name" value="GLYCOSYL HYDROLASE"/>
    <property type="match status" value="1"/>
</dbReference>
<evidence type="ECO:0000256" key="1">
    <source>
        <dbReference type="RuleBase" id="RU003690"/>
    </source>
</evidence>
<feature type="chain" id="PRO_5045947558" description="Klotho beta" evidence="2">
    <location>
        <begin position="33"/>
        <end position="278"/>
    </location>
</feature>
<organism evidence="3 4">
    <name type="scientific">Phrynosoma platyrhinos</name>
    <name type="common">Desert horned lizard</name>
    <dbReference type="NCBI Taxonomy" id="52577"/>
    <lineage>
        <taxon>Eukaryota</taxon>
        <taxon>Metazoa</taxon>
        <taxon>Chordata</taxon>
        <taxon>Craniata</taxon>
        <taxon>Vertebrata</taxon>
        <taxon>Euteleostomi</taxon>
        <taxon>Lepidosauria</taxon>
        <taxon>Squamata</taxon>
        <taxon>Bifurcata</taxon>
        <taxon>Unidentata</taxon>
        <taxon>Episquamata</taxon>
        <taxon>Toxicofera</taxon>
        <taxon>Iguania</taxon>
        <taxon>Phrynosomatidae</taxon>
        <taxon>Phrynosomatinae</taxon>
        <taxon>Phrynosoma</taxon>
    </lineage>
</organism>
<evidence type="ECO:0000256" key="2">
    <source>
        <dbReference type="SAM" id="SignalP"/>
    </source>
</evidence>
<dbReference type="SUPFAM" id="SSF51445">
    <property type="entry name" value="(Trans)glycosidases"/>
    <property type="match status" value="1"/>
</dbReference>
<reference evidence="3 4" key="1">
    <citation type="journal article" date="2022" name="Gigascience">
        <title>A chromosome-level genome assembly and annotation of the desert horned lizard, Phrynosoma platyrhinos, provides insight into chromosomal rearrangements among reptiles.</title>
        <authorList>
            <person name="Koochekian N."/>
            <person name="Ascanio A."/>
            <person name="Farleigh K."/>
            <person name="Card D.C."/>
            <person name="Schield D.R."/>
            <person name="Castoe T.A."/>
            <person name="Jezkova T."/>
        </authorList>
    </citation>
    <scope>NUCLEOTIDE SEQUENCE [LARGE SCALE GENOMIC DNA]</scope>
    <source>
        <strain evidence="3">NK-2021</strain>
    </source>
</reference>
<sequence>MSPTNACPSRLPAFFFLLLFLALGLSSRQVTGDPGEGRETWPRFSRLPFPEDALFLQDTFPEGFLWGAAGSAAYQTEGAWGLEGKGAFLPRRRSHLDLPLHLERDLEAVGRLGLSHYRFSLSWARLLPNGTEPLNPAAVAHYLGLLEGLRARGVEPLVTLHHWDLPQSLQEAYGGWQHPALVRLFQDYARLCFRLFGKLVRYWLTLDSPYLVAWHGYGTGKMAPGVRGGWEGAYRVGHNLLKVRKERLRSMGETLGKEKTRVNGRDWGRRGQGQWESL</sequence>
<dbReference type="InterPro" id="IPR001360">
    <property type="entry name" value="Glyco_hydro_1"/>
</dbReference>
<dbReference type="Gene3D" id="3.20.20.80">
    <property type="entry name" value="Glycosidases"/>
    <property type="match status" value="1"/>
</dbReference>
<dbReference type="InterPro" id="IPR017853">
    <property type="entry name" value="GH"/>
</dbReference>
<evidence type="ECO:0000313" key="4">
    <source>
        <dbReference type="Proteomes" id="UP000826234"/>
    </source>
</evidence>
<dbReference type="Pfam" id="PF00232">
    <property type="entry name" value="Glyco_hydro_1"/>
    <property type="match status" value="1"/>
</dbReference>
<evidence type="ECO:0008006" key="5">
    <source>
        <dbReference type="Google" id="ProtNLM"/>
    </source>
</evidence>
<feature type="signal peptide" evidence="2">
    <location>
        <begin position="1"/>
        <end position="32"/>
    </location>
</feature>
<comment type="similarity">
    <text evidence="1">Belongs to the glycosyl hydrolase 1 family.</text>
</comment>